<dbReference type="EMBL" id="CM044702">
    <property type="protein sequence ID" value="KAI5675033.1"/>
    <property type="molecule type" value="Genomic_DNA"/>
</dbReference>
<protein>
    <submittedName>
        <fullName evidence="1">Uncharacterized protein</fullName>
    </submittedName>
</protein>
<name>A0ACC0BR09_CATRO</name>
<accession>A0ACC0BR09</accession>
<organism evidence="1 2">
    <name type="scientific">Catharanthus roseus</name>
    <name type="common">Madagascar periwinkle</name>
    <name type="synonym">Vinca rosea</name>
    <dbReference type="NCBI Taxonomy" id="4058"/>
    <lineage>
        <taxon>Eukaryota</taxon>
        <taxon>Viridiplantae</taxon>
        <taxon>Streptophyta</taxon>
        <taxon>Embryophyta</taxon>
        <taxon>Tracheophyta</taxon>
        <taxon>Spermatophyta</taxon>
        <taxon>Magnoliopsida</taxon>
        <taxon>eudicotyledons</taxon>
        <taxon>Gunneridae</taxon>
        <taxon>Pentapetalae</taxon>
        <taxon>asterids</taxon>
        <taxon>lamiids</taxon>
        <taxon>Gentianales</taxon>
        <taxon>Apocynaceae</taxon>
        <taxon>Rauvolfioideae</taxon>
        <taxon>Vinceae</taxon>
        <taxon>Catharanthinae</taxon>
        <taxon>Catharanthus</taxon>
    </lineage>
</organism>
<reference evidence="2" key="1">
    <citation type="journal article" date="2023" name="Nat. Plants">
        <title>Single-cell RNA sequencing provides a high-resolution roadmap for understanding the multicellular compartmentation of specialized metabolism.</title>
        <authorList>
            <person name="Sun S."/>
            <person name="Shen X."/>
            <person name="Li Y."/>
            <person name="Li Y."/>
            <person name="Wang S."/>
            <person name="Li R."/>
            <person name="Zhang H."/>
            <person name="Shen G."/>
            <person name="Guo B."/>
            <person name="Wei J."/>
            <person name="Xu J."/>
            <person name="St-Pierre B."/>
            <person name="Chen S."/>
            <person name="Sun C."/>
        </authorList>
    </citation>
    <scope>NUCLEOTIDE SEQUENCE [LARGE SCALE GENOMIC DNA]</scope>
</reference>
<evidence type="ECO:0000313" key="2">
    <source>
        <dbReference type="Proteomes" id="UP001060085"/>
    </source>
</evidence>
<dbReference type="Proteomes" id="UP001060085">
    <property type="component" value="Linkage Group LG02"/>
</dbReference>
<sequence>MNIWSLKNRRYMNNISRPISPPQGHDSVSQKMVKNIREGRLKFFYYNYLGLKYNLNWGSNLELEEEKESGSPSYKFWCFNSTTSWSLKVLVQFLSSSFLSASQLPN</sequence>
<keyword evidence="2" id="KW-1185">Reference proteome</keyword>
<comment type="caution">
    <text evidence="1">The sequence shown here is derived from an EMBL/GenBank/DDBJ whole genome shotgun (WGS) entry which is preliminary data.</text>
</comment>
<gene>
    <name evidence="1" type="ORF">M9H77_05983</name>
</gene>
<evidence type="ECO:0000313" key="1">
    <source>
        <dbReference type="EMBL" id="KAI5675033.1"/>
    </source>
</evidence>
<proteinExistence type="predicted"/>